<dbReference type="Pfam" id="PF04230">
    <property type="entry name" value="PS_pyruv_trans"/>
    <property type="match status" value="1"/>
</dbReference>
<dbReference type="Proteomes" id="UP000095347">
    <property type="component" value="Unassembled WGS sequence"/>
</dbReference>
<dbReference type="RefSeq" id="WP_069959523.1">
    <property type="nucleotide sequence ID" value="NZ_MCGG01000083.1"/>
</dbReference>
<organism evidence="2 3">
    <name type="scientific">Magnetovibrio blakemorei</name>
    <dbReference type="NCBI Taxonomy" id="28181"/>
    <lineage>
        <taxon>Bacteria</taxon>
        <taxon>Pseudomonadati</taxon>
        <taxon>Pseudomonadota</taxon>
        <taxon>Alphaproteobacteria</taxon>
        <taxon>Rhodospirillales</taxon>
        <taxon>Magnetovibrionaceae</taxon>
        <taxon>Magnetovibrio</taxon>
    </lineage>
</organism>
<accession>A0A1E5Q3C3</accession>
<dbReference type="EMBL" id="MCGG01000083">
    <property type="protein sequence ID" value="OEJ63836.1"/>
    <property type="molecule type" value="Genomic_DNA"/>
</dbReference>
<dbReference type="STRING" id="28181.BEN30_17190"/>
<comment type="caution">
    <text evidence="2">The sequence shown here is derived from an EMBL/GenBank/DDBJ whole genome shotgun (WGS) entry which is preliminary data.</text>
</comment>
<feature type="domain" description="Polysaccharide pyruvyl transferase" evidence="1">
    <location>
        <begin position="25"/>
        <end position="317"/>
    </location>
</feature>
<name>A0A1E5Q3C3_9PROT</name>
<evidence type="ECO:0000259" key="1">
    <source>
        <dbReference type="Pfam" id="PF04230"/>
    </source>
</evidence>
<dbReference type="AlphaFoldDB" id="A0A1E5Q3C3"/>
<protein>
    <recommendedName>
        <fullName evidence="1">Polysaccharide pyruvyl transferase domain-containing protein</fullName>
    </recommendedName>
</protein>
<dbReference type="InterPro" id="IPR007345">
    <property type="entry name" value="Polysacch_pyruvyl_Trfase"/>
</dbReference>
<sequence>MRKQNLDAADSPLSLLHLVNKRSANVGNGALTEGTESVINEDFQNHIKWTRLAWDDYTFGVKKFDREFINLINDHSDGMIVGGAVAINGREFYGDAGMRFNLPKELWSEIRQPLIFYGISYRHWENQPYHHQDKLLWVLDFILNSDNMTLAFRNDGTREWLSSKFGFSSNKIDVIPDPGVFVQADSNGYYPDLKDDRLNVLLAFNDEDSNYRYYTPGSRQKMLEGIVVAVERMLATHKVNLILVPHYFDDLRMIADFIDLCKPVLAHQHMISTELGRISSSHHFYGRYLKADLIISMRVHSMSPSIGLGVPMIPLTTQDRMTDFLDGIGIGDLNIDAFDDNLSNNLTAAIEKTLANPSVIRDRFIGARQKMRLQMKAFNTKAENIILRTQTEMQ</sequence>
<keyword evidence="3" id="KW-1185">Reference proteome</keyword>
<reference evidence="3" key="1">
    <citation type="submission" date="2016-07" db="EMBL/GenBank/DDBJ databases">
        <authorList>
            <person name="Florea S."/>
            <person name="Webb J.S."/>
            <person name="Jaromczyk J."/>
            <person name="Schardl C.L."/>
        </authorList>
    </citation>
    <scope>NUCLEOTIDE SEQUENCE [LARGE SCALE GENOMIC DNA]</scope>
    <source>
        <strain evidence="3">MV-1</strain>
    </source>
</reference>
<proteinExistence type="predicted"/>
<dbReference type="OrthoDB" id="2522120at2"/>
<evidence type="ECO:0000313" key="3">
    <source>
        <dbReference type="Proteomes" id="UP000095347"/>
    </source>
</evidence>
<gene>
    <name evidence="2" type="ORF">BEN30_17190</name>
</gene>
<evidence type="ECO:0000313" key="2">
    <source>
        <dbReference type="EMBL" id="OEJ63836.1"/>
    </source>
</evidence>